<proteinExistence type="predicted"/>
<accession>A0A8S3H8E7</accession>
<dbReference type="InterPro" id="IPR002048">
    <property type="entry name" value="EF_hand_dom"/>
</dbReference>
<protein>
    <recommendedName>
        <fullName evidence="2">EF-hand domain-containing protein</fullName>
    </recommendedName>
</protein>
<evidence type="ECO:0000313" key="4">
    <source>
        <dbReference type="Proteomes" id="UP000676336"/>
    </source>
</evidence>
<feature type="domain" description="EF-hand" evidence="2">
    <location>
        <begin position="52"/>
        <end position="87"/>
    </location>
</feature>
<dbReference type="GO" id="GO:0005509">
    <property type="term" value="F:calcium ion binding"/>
    <property type="evidence" value="ECO:0007669"/>
    <property type="project" value="InterPro"/>
</dbReference>
<dbReference type="PROSITE" id="PS00018">
    <property type="entry name" value="EF_HAND_1"/>
    <property type="match status" value="2"/>
</dbReference>
<comment type="caution">
    <text evidence="3">The sequence shown here is derived from an EMBL/GenBank/DDBJ whole genome shotgun (WGS) entry which is preliminary data.</text>
</comment>
<evidence type="ECO:0000313" key="3">
    <source>
        <dbReference type="EMBL" id="CAF5179304.1"/>
    </source>
</evidence>
<evidence type="ECO:0000259" key="2">
    <source>
        <dbReference type="PROSITE" id="PS50222"/>
    </source>
</evidence>
<dbReference type="PANTHER" id="PTHR10827:SF52">
    <property type="entry name" value="IP16409P"/>
    <property type="match status" value="1"/>
</dbReference>
<dbReference type="Pfam" id="PF13499">
    <property type="entry name" value="EF-hand_7"/>
    <property type="match status" value="1"/>
</dbReference>
<dbReference type="InterPro" id="IPR018247">
    <property type="entry name" value="EF_Hand_1_Ca_BS"/>
</dbReference>
<reference evidence="3" key="1">
    <citation type="submission" date="2021-02" db="EMBL/GenBank/DDBJ databases">
        <authorList>
            <person name="Nowell W R."/>
        </authorList>
    </citation>
    <scope>NUCLEOTIDE SEQUENCE</scope>
</reference>
<dbReference type="SMART" id="SM00054">
    <property type="entry name" value="EFh"/>
    <property type="match status" value="2"/>
</dbReference>
<name>A0A8S3H8E7_9BILA</name>
<dbReference type="GO" id="GO:0005783">
    <property type="term" value="C:endoplasmic reticulum"/>
    <property type="evidence" value="ECO:0007669"/>
    <property type="project" value="TreeGrafter"/>
</dbReference>
<evidence type="ECO:0000256" key="1">
    <source>
        <dbReference type="ARBA" id="ARBA00022837"/>
    </source>
</evidence>
<feature type="non-terminal residue" evidence="3">
    <location>
        <position position="1"/>
    </location>
</feature>
<dbReference type="SUPFAM" id="SSF47473">
    <property type="entry name" value="EF-hand"/>
    <property type="match status" value="1"/>
</dbReference>
<gene>
    <name evidence="3" type="ORF">SMN809_LOCUS68446</name>
</gene>
<dbReference type="Gene3D" id="1.10.238.10">
    <property type="entry name" value="EF-hand"/>
    <property type="match status" value="1"/>
</dbReference>
<organism evidence="3 4">
    <name type="scientific">Rotaria magnacalcarata</name>
    <dbReference type="NCBI Taxonomy" id="392030"/>
    <lineage>
        <taxon>Eukaryota</taxon>
        <taxon>Metazoa</taxon>
        <taxon>Spiralia</taxon>
        <taxon>Gnathifera</taxon>
        <taxon>Rotifera</taxon>
        <taxon>Eurotatoria</taxon>
        <taxon>Bdelloidea</taxon>
        <taxon>Philodinida</taxon>
        <taxon>Philodinidae</taxon>
        <taxon>Rotaria</taxon>
    </lineage>
</organism>
<dbReference type="PANTHER" id="PTHR10827">
    <property type="entry name" value="RETICULOCALBIN"/>
    <property type="match status" value="1"/>
</dbReference>
<dbReference type="Proteomes" id="UP000676336">
    <property type="component" value="Unassembled WGS sequence"/>
</dbReference>
<feature type="non-terminal residue" evidence="3">
    <location>
        <position position="147"/>
    </location>
</feature>
<dbReference type="EMBL" id="CAJOBI010317421">
    <property type="protein sequence ID" value="CAF5179304.1"/>
    <property type="molecule type" value="Genomic_DNA"/>
</dbReference>
<sequence>DNTPEPNQVTEQYLRLQKKDRRRFIKADEDGNGGLNKNEFADFIHPEQSPRMKDLVITETIEDMDANKDGFISLEEFLHDIWDSTENNNTIEPEWVQTERENFLTYRDLDHDKKLNRKEVELWLMPVDYDNIEAETSHLFREADKDQ</sequence>
<feature type="domain" description="EF-hand" evidence="2">
    <location>
        <begin position="15"/>
        <end position="50"/>
    </location>
</feature>
<dbReference type="PROSITE" id="PS50222">
    <property type="entry name" value="EF_HAND_2"/>
    <property type="match status" value="2"/>
</dbReference>
<keyword evidence="1" id="KW-0106">Calcium</keyword>
<dbReference type="AlphaFoldDB" id="A0A8S3H8E7"/>
<dbReference type="InterPro" id="IPR011992">
    <property type="entry name" value="EF-hand-dom_pair"/>
</dbReference>